<gene>
    <name evidence="9" type="ORF">A9O67_07855</name>
</gene>
<evidence type="ECO:0000256" key="6">
    <source>
        <dbReference type="SAM" id="Coils"/>
    </source>
</evidence>
<dbReference type="STRING" id="1101373.A9O67_07855"/>
<dbReference type="Proteomes" id="UP000091969">
    <property type="component" value="Unassembled WGS sequence"/>
</dbReference>
<dbReference type="Pfam" id="PF02518">
    <property type="entry name" value="HATPase_c"/>
    <property type="match status" value="1"/>
</dbReference>
<dbReference type="AlphaFoldDB" id="A0A1A6DVZ1"/>
<name>A0A1A6DVZ1_9BURK</name>
<comment type="catalytic activity">
    <reaction evidence="1">
        <text>ATP + protein L-histidine = ADP + protein N-phospho-L-histidine.</text>
        <dbReference type="EC" id="2.7.13.3"/>
    </reaction>
</comment>
<dbReference type="PANTHER" id="PTHR24421:SF10">
    <property type="entry name" value="NITRATE_NITRITE SENSOR PROTEIN NARQ"/>
    <property type="match status" value="1"/>
</dbReference>
<feature type="transmembrane region" description="Helical" evidence="7">
    <location>
        <begin position="259"/>
        <end position="277"/>
    </location>
</feature>
<evidence type="ECO:0000313" key="10">
    <source>
        <dbReference type="Proteomes" id="UP000091969"/>
    </source>
</evidence>
<feature type="transmembrane region" description="Helical" evidence="7">
    <location>
        <begin position="346"/>
        <end position="365"/>
    </location>
</feature>
<evidence type="ECO:0000256" key="7">
    <source>
        <dbReference type="SAM" id="Phobius"/>
    </source>
</evidence>
<reference evidence="9 10" key="1">
    <citation type="submission" date="2016-06" db="EMBL/GenBank/DDBJ databases">
        <title>Genome sequence of Tepidimonas fonticaldi PL17.</title>
        <authorList>
            <person name="Pinnaka A.K."/>
        </authorList>
    </citation>
    <scope>NUCLEOTIDE SEQUENCE [LARGE SCALE GENOMIC DNA]</scope>
    <source>
        <strain evidence="9 10">PL17</strain>
    </source>
</reference>
<dbReference type="Gene3D" id="3.30.565.10">
    <property type="entry name" value="Histidine kinase-like ATPase, C-terminal domain"/>
    <property type="match status" value="1"/>
</dbReference>
<dbReference type="CDD" id="cd16917">
    <property type="entry name" value="HATPase_UhpB-NarQ-NarX-like"/>
    <property type="match status" value="1"/>
</dbReference>
<dbReference type="EMBL" id="LZDH01000056">
    <property type="protein sequence ID" value="OBS30856.1"/>
    <property type="molecule type" value="Genomic_DNA"/>
</dbReference>
<sequence length="648" mass="73173">MSPPIDLPPRPRSRRSERVWLWVGGVLLVLLAILYRVSLPAPMPGVFDLQRATASLPLDPRTPARAVSLPHVLDDEGPAWWDRVDYVLPWPQALGEPAPSPRRLALLIPRVGMGMRVLLNGEEIYRFGWEAPPDRTVNATWFPHLVLLPERLLAERAPDNELTIQVQAQVLERSGLWPVHIGDADQLIPRYQTLHFWQVTGTWMMAMVSLLVGVLALVMWRSLRERLFLLGGIASLAHAVRMVLSVVPDLPLPYDTYFFIHRVSFSVYAGFFILTVEELFGRRLRWVRLAAWALIAIAPFWMLWILLLQDYSLYRVWAGAMATLAGISLAWAVFDNLRRRQFSDEHRLVVVVATFTLITAVRDFLVVQLNFPGDADLRWTSIGGSALMLTMGWVLVDRATEWARAVHRLNDTLAQTVAQREAELRTAFQRLQLAERQRVAEEERRRLMRDMHDGLGSQLVQTLNMVRSAGAVLDRGPIEAMLAQALDELRLTLDSFEPMEGDLPAILGTLRRRLGPALEAAGIELRWEVQDVPPIEALDSRGVMHLFRCLQEILANVVKHARARRIIVSTWLGDDHIVLSIEDDGVGMPPPQARQTEGRGLRNVLTRAAKIGAEVRFYDAHPGTGVELVFPVHGPTPESDSDWLRRGA</sequence>
<feature type="domain" description="Histidine kinase/HSP90-like ATPase" evidence="8">
    <location>
        <begin position="541"/>
        <end position="634"/>
    </location>
</feature>
<feature type="transmembrane region" description="Helical" evidence="7">
    <location>
        <begin position="377"/>
        <end position="396"/>
    </location>
</feature>
<feature type="coiled-coil region" evidence="6">
    <location>
        <begin position="417"/>
        <end position="444"/>
    </location>
</feature>
<feature type="transmembrane region" description="Helical" evidence="7">
    <location>
        <begin position="289"/>
        <end position="308"/>
    </location>
</feature>
<keyword evidence="7" id="KW-0472">Membrane</keyword>
<keyword evidence="3" id="KW-0808">Transferase</keyword>
<evidence type="ECO:0000256" key="2">
    <source>
        <dbReference type="ARBA" id="ARBA00012438"/>
    </source>
</evidence>
<organism evidence="9 10">
    <name type="scientific">Tepidimonas fonticaldi</name>
    <dbReference type="NCBI Taxonomy" id="1101373"/>
    <lineage>
        <taxon>Bacteria</taxon>
        <taxon>Pseudomonadati</taxon>
        <taxon>Pseudomonadota</taxon>
        <taxon>Betaproteobacteria</taxon>
        <taxon>Burkholderiales</taxon>
        <taxon>Tepidimonas</taxon>
    </lineage>
</organism>
<dbReference type="SUPFAM" id="SSF55874">
    <property type="entry name" value="ATPase domain of HSP90 chaperone/DNA topoisomerase II/histidine kinase"/>
    <property type="match status" value="1"/>
</dbReference>
<dbReference type="Gene3D" id="1.20.5.1930">
    <property type="match status" value="1"/>
</dbReference>
<dbReference type="GO" id="GO:0000160">
    <property type="term" value="P:phosphorelay signal transduction system"/>
    <property type="evidence" value="ECO:0007669"/>
    <property type="project" value="UniProtKB-KW"/>
</dbReference>
<evidence type="ECO:0000256" key="5">
    <source>
        <dbReference type="ARBA" id="ARBA00023012"/>
    </source>
</evidence>
<dbReference type="SMART" id="SM00387">
    <property type="entry name" value="HATPase_c"/>
    <property type="match status" value="1"/>
</dbReference>
<dbReference type="RefSeq" id="WP_068609688.1">
    <property type="nucleotide sequence ID" value="NZ_LZDH01000056.1"/>
</dbReference>
<protein>
    <recommendedName>
        <fullName evidence="2">histidine kinase</fullName>
        <ecNumber evidence="2">2.7.13.3</ecNumber>
    </recommendedName>
</protein>
<keyword evidence="6" id="KW-0175">Coiled coil</keyword>
<keyword evidence="10" id="KW-1185">Reference proteome</keyword>
<evidence type="ECO:0000256" key="4">
    <source>
        <dbReference type="ARBA" id="ARBA00022777"/>
    </source>
</evidence>
<evidence type="ECO:0000256" key="1">
    <source>
        <dbReference type="ARBA" id="ARBA00000085"/>
    </source>
</evidence>
<dbReference type="PANTHER" id="PTHR24421">
    <property type="entry name" value="NITRATE/NITRITE SENSOR PROTEIN NARX-RELATED"/>
    <property type="match status" value="1"/>
</dbReference>
<evidence type="ECO:0000259" key="8">
    <source>
        <dbReference type="SMART" id="SM00387"/>
    </source>
</evidence>
<keyword evidence="5" id="KW-0902">Two-component regulatory system</keyword>
<dbReference type="GO" id="GO:0004673">
    <property type="term" value="F:protein histidine kinase activity"/>
    <property type="evidence" value="ECO:0007669"/>
    <property type="project" value="UniProtKB-EC"/>
</dbReference>
<feature type="transmembrane region" description="Helical" evidence="7">
    <location>
        <begin position="314"/>
        <end position="334"/>
    </location>
</feature>
<proteinExistence type="predicted"/>
<comment type="caution">
    <text evidence="9">The sequence shown here is derived from an EMBL/GenBank/DDBJ whole genome shotgun (WGS) entry which is preliminary data.</text>
</comment>
<dbReference type="InterPro" id="IPR050482">
    <property type="entry name" value="Sensor_HK_TwoCompSys"/>
</dbReference>
<keyword evidence="7" id="KW-1133">Transmembrane helix</keyword>
<keyword evidence="7" id="KW-0812">Transmembrane</keyword>
<evidence type="ECO:0000256" key="3">
    <source>
        <dbReference type="ARBA" id="ARBA00022679"/>
    </source>
</evidence>
<dbReference type="EC" id="2.7.13.3" evidence="2"/>
<dbReference type="InterPro" id="IPR003594">
    <property type="entry name" value="HATPase_dom"/>
</dbReference>
<keyword evidence="4" id="KW-0418">Kinase</keyword>
<dbReference type="OrthoDB" id="9147043at2"/>
<dbReference type="InterPro" id="IPR036890">
    <property type="entry name" value="HATPase_C_sf"/>
</dbReference>
<evidence type="ECO:0000313" key="9">
    <source>
        <dbReference type="EMBL" id="OBS30856.1"/>
    </source>
</evidence>
<accession>A0A1A6DVZ1</accession>
<feature type="transmembrane region" description="Helical" evidence="7">
    <location>
        <begin position="19"/>
        <end position="37"/>
    </location>
</feature>
<feature type="transmembrane region" description="Helical" evidence="7">
    <location>
        <begin position="196"/>
        <end position="220"/>
    </location>
</feature>
<feature type="transmembrane region" description="Helical" evidence="7">
    <location>
        <begin position="227"/>
        <end position="247"/>
    </location>
</feature>